<evidence type="ECO:0000313" key="2">
    <source>
        <dbReference type="EMBL" id="MPC58150.1"/>
    </source>
</evidence>
<dbReference type="OrthoDB" id="7294180at2759"/>
<evidence type="ECO:0000259" key="1">
    <source>
        <dbReference type="Pfam" id="PF10545"/>
    </source>
</evidence>
<protein>
    <recommendedName>
        <fullName evidence="1">MADF domain-containing protein</fullName>
    </recommendedName>
</protein>
<accession>A0A5B7GCV6</accession>
<reference evidence="2 3" key="1">
    <citation type="submission" date="2019-05" db="EMBL/GenBank/DDBJ databases">
        <title>Another draft genome of Portunus trituberculatus and its Hox gene families provides insights of decapod evolution.</title>
        <authorList>
            <person name="Jeong J.-H."/>
            <person name="Song I."/>
            <person name="Kim S."/>
            <person name="Choi T."/>
            <person name="Kim D."/>
            <person name="Ryu S."/>
            <person name="Kim W."/>
        </authorList>
    </citation>
    <scope>NUCLEOTIDE SEQUENCE [LARGE SCALE GENOMIC DNA]</scope>
    <source>
        <tissue evidence="2">Muscle</tissue>
    </source>
</reference>
<dbReference type="Proteomes" id="UP000324222">
    <property type="component" value="Unassembled WGS sequence"/>
</dbReference>
<dbReference type="AlphaFoldDB" id="A0A5B7GCV6"/>
<gene>
    <name evidence="2" type="ORF">E2C01_052145</name>
</gene>
<comment type="caution">
    <text evidence="2">The sequence shown here is derived from an EMBL/GenBank/DDBJ whole genome shotgun (WGS) entry which is preliminary data.</text>
</comment>
<dbReference type="InterPro" id="IPR006578">
    <property type="entry name" value="MADF-dom"/>
</dbReference>
<keyword evidence="3" id="KW-1185">Reference proteome</keyword>
<feature type="domain" description="MADF" evidence="1">
    <location>
        <begin position="17"/>
        <end position="57"/>
    </location>
</feature>
<proteinExistence type="predicted"/>
<organism evidence="2 3">
    <name type="scientific">Portunus trituberculatus</name>
    <name type="common">Swimming crab</name>
    <name type="synonym">Neptunus trituberculatus</name>
    <dbReference type="NCBI Taxonomy" id="210409"/>
    <lineage>
        <taxon>Eukaryota</taxon>
        <taxon>Metazoa</taxon>
        <taxon>Ecdysozoa</taxon>
        <taxon>Arthropoda</taxon>
        <taxon>Crustacea</taxon>
        <taxon>Multicrustacea</taxon>
        <taxon>Malacostraca</taxon>
        <taxon>Eumalacostraca</taxon>
        <taxon>Eucarida</taxon>
        <taxon>Decapoda</taxon>
        <taxon>Pleocyemata</taxon>
        <taxon>Brachyura</taxon>
        <taxon>Eubrachyura</taxon>
        <taxon>Portunoidea</taxon>
        <taxon>Portunidae</taxon>
        <taxon>Portuninae</taxon>
        <taxon>Portunus</taxon>
    </lineage>
</organism>
<dbReference type="Pfam" id="PF10545">
    <property type="entry name" value="MADF_DNA_bdg"/>
    <property type="match status" value="1"/>
</dbReference>
<evidence type="ECO:0000313" key="3">
    <source>
        <dbReference type="Proteomes" id="UP000324222"/>
    </source>
</evidence>
<dbReference type="EMBL" id="VSRR010015422">
    <property type="protein sequence ID" value="MPC58150.1"/>
    <property type="molecule type" value="Genomic_DNA"/>
</dbReference>
<name>A0A5B7GCV6_PORTR</name>
<sequence>MATSTKIPWTRTSEAPLLELVRQKKILWDHKDALYSKTKVKQAALDAIAKELGEEYTELSQLNGG</sequence>